<evidence type="ECO:0000256" key="1">
    <source>
        <dbReference type="RuleBase" id="RU363097"/>
    </source>
</evidence>
<dbReference type="InterPro" id="IPR036291">
    <property type="entry name" value="NAD(P)-bd_dom_sf"/>
</dbReference>
<keyword evidence="1" id="KW-0472">Membrane</keyword>
<dbReference type="PANTHER" id="PTHR11011">
    <property type="entry name" value="MALE STERILITY PROTEIN 2-RELATED"/>
    <property type="match status" value="1"/>
</dbReference>
<sequence length="76" mass="8628">MDQPNENKDFESVSDFFEGKSVFLTGSSGFIGTVLLETLLRCCPGIASIYILLRPKGDLMPEKRKELIFEKKVRML</sequence>
<keyword evidence="1" id="KW-0443">Lipid metabolism</keyword>
<dbReference type="GO" id="GO:0080019">
    <property type="term" value="F:alcohol-forming very long-chain fatty acyl-CoA reductase activity"/>
    <property type="evidence" value="ECO:0007669"/>
    <property type="project" value="InterPro"/>
</dbReference>
<dbReference type="EMBL" id="CAXIEN010000563">
    <property type="protein sequence ID" value="CAL1300545.1"/>
    <property type="molecule type" value="Genomic_DNA"/>
</dbReference>
<comment type="similarity">
    <text evidence="1">Belongs to the fatty acyl-CoA reductase family.</text>
</comment>
<dbReference type="InterPro" id="IPR026055">
    <property type="entry name" value="FAR"/>
</dbReference>
<dbReference type="GO" id="GO:0102965">
    <property type="term" value="F:alcohol-forming long-chain fatty acyl-CoA reductase activity"/>
    <property type="evidence" value="ECO:0007669"/>
    <property type="project" value="UniProtKB-EC"/>
</dbReference>
<proteinExistence type="inferred from homology"/>
<evidence type="ECO:0000259" key="2">
    <source>
        <dbReference type="Pfam" id="PF07993"/>
    </source>
</evidence>
<dbReference type="AlphaFoldDB" id="A0AAV2BXD9"/>
<keyword evidence="1" id="KW-0444">Lipid biosynthesis</keyword>
<feature type="domain" description="Thioester reductase (TE)" evidence="2">
    <location>
        <begin position="24"/>
        <end position="70"/>
    </location>
</feature>
<gene>
    <name evidence="3" type="ORF">LARSCL_LOCUS22002</name>
</gene>
<keyword evidence="1" id="KW-1133">Transmembrane helix</keyword>
<dbReference type="SUPFAM" id="SSF51735">
    <property type="entry name" value="NAD(P)-binding Rossmann-fold domains"/>
    <property type="match status" value="1"/>
</dbReference>
<dbReference type="GO" id="GO:0005777">
    <property type="term" value="C:peroxisome"/>
    <property type="evidence" value="ECO:0007669"/>
    <property type="project" value="TreeGrafter"/>
</dbReference>
<accession>A0AAV2BXD9</accession>
<comment type="caution">
    <text evidence="3">The sequence shown here is derived from an EMBL/GenBank/DDBJ whole genome shotgun (WGS) entry which is preliminary data.</text>
</comment>
<name>A0AAV2BXD9_9ARAC</name>
<dbReference type="Proteomes" id="UP001497382">
    <property type="component" value="Unassembled WGS sequence"/>
</dbReference>
<comment type="function">
    <text evidence="1">Catalyzes the reduction of fatty acyl-CoA to fatty alcohols.</text>
</comment>
<keyword evidence="1" id="KW-0521">NADP</keyword>
<dbReference type="EC" id="1.2.1.84" evidence="1"/>
<keyword evidence="4" id="KW-1185">Reference proteome</keyword>
<comment type="catalytic activity">
    <reaction evidence="1">
        <text>a long-chain fatty acyl-CoA + 2 NADPH + 2 H(+) = a long-chain primary fatty alcohol + 2 NADP(+) + CoA</text>
        <dbReference type="Rhea" id="RHEA:52716"/>
        <dbReference type="ChEBI" id="CHEBI:15378"/>
        <dbReference type="ChEBI" id="CHEBI:57287"/>
        <dbReference type="ChEBI" id="CHEBI:57783"/>
        <dbReference type="ChEBI" id="CHEBI:58349"/>
        <dbReference type="ChEBI" id="CHEBI:77396"/>
        <dbReference type="ChEBI" id="CHEBI:83139"/>
        <dbReference type="EC" id="1.2.1.84"/>
    </reaction>
</comment>
<dbReference type="PANTHER" id="PTHR11011:SF116">
    <property type="entry name" value="FATTY ACYL-COA REDUCTASE CG5065-RELATED"/>
    <property type="match status" value="1"/>
</dbReference>
<organism evidence="3 4">
    <name type="scientific">Larinioides sclopetarius</name>
    <dbReference type="NCBI Taxonomy" id="280406"/>
    <lineage>
        <taxon>Eukaryota</taxon>
        <taxon>Metazoa</taxon>
        <taxon>Ecdysozoa</taxon>
        <taxon>Arthropoda</taxon>
        <taxon>Chelicerata</taxon>
        <taxon>Arachnida</taxon>
        <taxon>Araneae</taxon>
        <taxon>Araneomorphae</taxon>
        <taxon>Entelegynae</taxon>
        <taxon>Araneoidea</taxon>
        <taxon>Araneidae</taxon>
        <taxon>Larinioides</taxon>
    </lineage>
</organism>
<dbReference type="InterPro" id="IPR013120">
    <property type="entry name" value="FAR_NAD-bd"/>
</dbReference>
<reference evidence="3 4" key="1">
    <citation type="submission" date="2024-04" db="EMBL/GenBank/DDBJ databases">
        <authorList>
            <person name="Rising A."/>
            <person name="Reimegard J."/>
            <person name="Sonavane S."/>
            <person name="Akerstrom W."/>
            <person name="Nylinder S."/>
            <person name="Hedman E."/>
            <person name="Kallberg Y."/>
        </authorList>
    </citation>
    <scope>NUCLEOTIDE SEQUENCE [LARGE SCALE GENOMIC DNA]</scope>
</reference>
<dbReference type="GO" id="GO:0035336">
    <property type="term" value="P:long-chain fatty-acyl-CoA metabolic process"/>
    <property type="evidence" value="ECO:0007669"/>
    <property type="project" value="TreeGrafter"/>
</dbReference>
<evidence type="ECO:0000313" key="3">
    <source>
        <dbReference type="EMBL" id="CAL1300545.1"/>
    </source>
</evidence>
<keyword evidence="1" id="KW-0812">Transmembrane</keyword>
<feature type="transmembrane region" description="Helical" evidence="1">
    <location>
        <begin position="30"/>
        <end position="53"/>
    </location>
</feature>
<protein>
    <recommendedName>
        <fullName evidence="1">Fatty acyl-CoA reductase</fullName>
        <ecNumber evidence="1">1.2.1.84</ecNumber>
    </recommendedName>
</protein>
<dbReference type="Pfam" id="PF07993">
    <property type="entry name" value="NAD_binding_4"/>
    <property type="match status" value="1"/>
</dbReference>
<keyword evidence="1" id="KW-0560">Oxidoreductase</keyword>
<dbReference type="Gene3D" id="3.40.50.720">
    <property type="entry name" value="NAD(P)-binding Rossmann-like Domain"/>
    <property type="match status" value="1"/>
</dbReference>
<evidence type="ECO:0000313" key="4">
    <source>
        <dbReference type="Proteomes" id="UP001497382"/>
    </source>
</evidence>